<gene>
    <name evidence="3" type="ORF">CSC65_04765</name>
</gene>
<dbReference type="InterPro" id="IPR022532">
    <property type="entry name" value="DUF3696"/>
</dbReference>
<evidence type="ECO:0000313" key="4">
    <source>
        <dbReference type="Proteomes" id="UP000788419"/>
    </source>
</evidence>
<dbReference type="PANTHER" id="PTHR43581:SF2">
    <property type="entry name" value="EXCINUCLEASE ATPASE SUBUNIT"/>
    <property type="match status" value="1"/>
</dbReference>
<dbReference type="InterPro" id="IPR027417">
    <property type="entry name" value="P-loop_NTPase"/>
</dbReference>
<feature type="domain" description="DUF3696" evidence="1">
    <location>
        <begin position="315"/>
        <end position="361"/>
    </location>
</feature>
<dbReference type="SUPFAM" id="SSF52540">
    <property type="entry name" value="P-loop containing nucleoside triphosphate hydrolases"/>
    <property type="match status" value="1"/>
</dbReference>
<reference evidence="3 4" key="1">
    <citation type="submission" date="2017-10" db="EMBL/GenBank/DDBJ databases">
        <title>Whole genome sequencing of members of genus Pseudoxanthomonas.</title>
        <authorList>
            <person name="Kumar S."/>
            <person name="Bansal K."/>
            <person name="Kaur A."/>
            <person name="Patil P."/>
            <person name="Sharma S."/>
            <person name="Patil P.B."/>
        </authorList>
    </citation>
    <scope>NUCLEOTIDE SEQUENCE [LARGE SCALE GENOMIC DNA]</scope>
    <source>
        <strain evidence="3 4">DSM 17801</strain>
    </source>
</reference>
<evidence type="ECO:0000259" key="2">
    <source>
        <dbReference type="Pfam" id="PF13304"/>
    </source>
</evidence>
<proteinExistence type="predicted"/>
<dbReference type="PANTHER" id="PTHR43581">
    <property type="entry name" value="ATP/GTP PHOSPHATASE"/>
    <property type="match status" value="1"/>
</dbReference>
<dbReference type="EMBL" id="PDWN01000003">
    <property type="protein sequence ID" value="KAF1696522.1"/>
    <property type="molecule type" value="Genomic_DNA"/>
</dbReference>
<dbReference type="Proteomes" id="UP000788419">
    <property type="component" value="Unassembled WGS sequence"/>
</dbReference>
<accession>A0ABQ6ZA38</accession>
<organism evidence="3 4">
    <name type="scientific">Pseudoxanthomonas daejeonensis</name>
    <dbReference type="NCBI Taxonomy" id="266062"/>
    <lineage>
        <taxon>Bacteria</taxon>
        <taxon>Pseudomonadati</taxon>
        <taxon>Pseudomonadota</taxon>
        <taxon>Gammaproteobacteria</taxon>
        <taxon>Lysobacterales</taxon>
        <taxon>Lysobacteraceae</taxon>
        <taxon>Pseudoxanthomonas</taxon>
    </lineage>
</organism>
<dbReference type="PIRSF" id="PIRSF034888">
    <property type="entry name" value="P-loop_UCP034888"/>
    <property type="match status" value="1"/>
</dbReference>
<evidence type="ECO:0000259" key="1">
    <source>
        <dbReference type="Pfam" id="PF12476"/>
    </source>
</evidence>
<evidence type="ECO:0000313" key="3">
    <source>
        <dbReference type="EMBL" id="KAF1696522.1"/>
    </source>
</evidence>
<name>A0ABQ6ZA38_9GAMM</name>
<dbReference type="InterPro" id="IPR003959">
    <property type="entry name" value="ATPase_AAA_core"/>
</dbReference>
<dbReference type="Gene3D" id="3.40.50.300">
    <property type="entry name" value="P-loop containing nucleotide triphosphate hydrolases"/>
    <property type="match status" value="2"/>
</dbReference>
<protein>
    <submittedName>
        <fullName evidence="3">ATPase</fullName>
    </submittedName>
</protein>
<dbReference type="Pfam" id="PF12476">
    <property type="entry name" value="DUF3696"/>
    <property type="match status" value="1"/>
</dbReference>
<comment type="caution">
    <text evidence="3">The sequence shown here is derived from an EMBL/GenBank/DDBJ whole genome shotgun (WGS) entry which is preliminary data.</text>
</comment>
<dbReference type="Pfam" id="PF13304">
    <property type="entry name" value="AAA_21"/>
    <property type="match status" value="1"/>
</dbReference>
<keyword evidence="4" id="KW-1185">Reference proteome</keyword>
<feature type="domain" description="ATPase AAA-type core" evidence="2">
    <location>
        <begin position="23"/>
        <end position="302"/>
    </location>
</feature>
<sequence>MITSLNICNFKCFERLDVDFGQLTLLTGFNSGGKSSALQPLLLLAQAMRAGGFPVKKFPLNGKFVRLGSVGDVIPMGSRSEAVDFTVSTKTESRRWTLRARPGERSLSFSSSSGQTHEGGDDQSVFSSLRRLSFIGAVRQATPDDYPVPDLDSGARDVGADGRYAAFEYNRFADEAVLEERRHSDSGGHTVRKVIDEWMSWLFPGAGVNVQFFSHLSLLNLQFRTSEFGEWRRPANVGYGYSYAFPIVVALVTARVGQTIVIDSPEAHLHPRAQSRMGWLLAKFAQAGVQVVVESHSDHVLNGMRLAVHDGALNHQLIKVIFFAGEMGAAKVFPLIVDKDGGINRWPEGFFDQMEHDLSRL</sequence>
<dbReference type="InterPro" id="IPR014592">
    <property type="entry name" value="P-loop_UCP034888"/>
</dbReference>
<dbReference type="RefSeq" id="WP_162408924.1">
    <property type="nucleotide sequence ID" value="NZ_PDWN01000003.1"/>
</dbReference>
<dbReference type="InterPro" id="IPR051396">
    <property type="entry name" value="Bact_Antivir_Def_Nuclease"/>
</dbReference>